<organism evidence="1 2">
    <name type="scientific">Pleurodeles waltl</name>
    <name type="common">Iberian ribbed newt</name>
    <dbReference type="NCBI Taxonomy" id="8319"/>
    <lineage>
        <taxon>Eukaryota</taxon>
        <taxon>Metazoa</taxon>
        <taxon>Chordata</taxon>
        <taxon>Craniata</taxon>
        <taxon>Vertebrata</taxon>
        <taxon>Euteleostomi</taxon>
        <taxon>Amphibia</taxon>
        <taxon>Batrachia</taxon>
        <taxon>Caudata</taxon>
        <taxon>Salamandroidea</taxon>
        <taxon>Salamandridae</taxon>
        <taxon>Pleurodelinae</taxon>
        <taxon>Pleurodeles</taxon>
    </lineage>
</organism>
<dbReference type="AlphaFoldDB" id="A0AAV7VGY8"/>
<proteinExistence type="predicted"/>
<keyword evidence="2" id="KW-1185">Reference proteome</keyword>
<gene>
    <name evidence="1" type="ORF">NDU88_003289</name>
</gene>
<evidence type="ECO:0000313" key="2">
    <source>
        <dbReference type="Proteomes" id="UP001066276"/>
    </source>
</evidence>
<protein>
    <submittedName>
        <fullName evidence="1">Uncharacterized protein</fullName>
    </submittedName>
</protein>
<dbReference type="EMBL" id="JANPWB010000003">
    <property type="protein sequence ID" value="KAJ1199455.1"/>
    <property type="molecule type" value="Genomic_DNA"/>
</dbReference>
<reference evidence="1" key="1">
    <citation type="journal article" date="2022" name="bioRxiv">
        <title>Sequencing and chromosome-scale assembly of the giantPleurodeles waltlgenome.</title>
        <authorList>
            <person name="Brown T."/>
            <person name="Elewa A."/>
            <person name="Iarovenko S."/>
            <person name="Subramanian E."/>
            <person name="Araus A.J."/>
            <person name="Petzold A."/>
            <person name="Susuki M."/>
            <person name="Suzuki K.-i.T."/>
            <person name="Hayashi T."/>
            <person name="Toyoda A."/>
            <person name="Oliveira C."/>
            <person name="Osipova E."/>
            <person name="Leigh N.D."/>
            <person name="Simon A."/>
            <person name="Yun M.H."/>
        </authorList>
    </citation>
    <scope>NUCLEOTIDE SEQUENCE</scope>
    <source>
        <strain evidence="1">20211129_DDA</strain>
        <tissue evidence="1">Liver</tissue>
    </source>
</reference>
<dbReference type="Proteomes" id="UP001066276">
    <property type="component" value="Chromosome 2_1"/>
</dbReference>
<comment type="caution">
    <text evidence="1">The sequence shown here is derived from an EMBL/GenBank/DDBJ whole genome shotgun (WGS) entry which is preliminary data.</text>
</comment>
<evidence type="ECO:0000313" key="1">
    <source>
        <dbReference type="EMBL" id="KAJ1199455.1"/>
    </source>
</evidence>
<sequence>MLPPLVVFVGALDYRNQQLKKALWFQSYPRGAAPSVLVSAVQATAWPGQCKGGEASPLVVLRSRGASSLFGIRSRGGHGCKAASTLRLRHLAKTKRRDIQENKRRK</sequence>
<accession>A0AAV7VGY8</accession>
<name>A0AAV7VGY8_PLEWA</name>